<name>A0A644TS04_9ZZZZ</name>
<comment type="caution">
    <text evidence="1">The sequence shown here is derived from an EMBL/GenBank/DDBJ whole genome shotgun (WGS) entry which is preliminary data.</text>
</comment>
<dbReference type="EMBL" id="VSSQ01000047">
    <property type="protein sequence ID" value="MPL69429.1"/>
    <property type="molecule type" value="Genomic_DNA"/>
</dbReference>
<accession>A0A644TS04</accession>
<evidence type="ECO:0000313" key="1">
    <source>
        <dbReference type="EMBL" id="MPL69429.1"/>
    </source>
</evidence>
<dbReference type="AlphaFoldDB" id="A0A644TS04"/>
<protein>
    <submittedName>
        <fullName evidence="1">Uncharacterized protein</fullName>
    </submittedName>
</protein>
<proteinExistence type="predicted"/>
<sequence length="129" mass="15015">MAETESLDKALGRVHEKYRRYFRWKFNIPYKGQDVPERTLEQLMKASNVHNISTFEAWEKTEEYQYLVNLMLAGKTANDLIEIYEAVADKAKKGDSKAVDTLLKLQKTIQSNLKRGKAESQEEEDDLEL</sequence>
<gene>
    <name evidence="1" type="ORF">SDC9_15171</name>
</gene>
<organism evidence="1">
    <name type="scientific">bioreactor metagenome</name>
    <dbReference type="NCBI Taxonomy" id="1076179"/>
    <lineage>
        <taxon>unclassified sequences</taxon>
        <taxon>metagenomes</taxon>
        <taxon>ecological metagenomes</taxon>
    </lineage>
</organism>
<reference evidence="1" key="1">
    <citation type="submission" date="2019-08" db="EMBL/GenBank/DDBJ databases">
        <authorList>
            <person name="Kucharzyk K."/>
            <person name="Murdoch R.W."/>
            <person name="Higgins S."/>
            <person name="Loffler F."/>
        </authorList>
    </citation>
    <scope>NUCLEOTIDE SEQUENCE</scope>
</reference>